<sequence>MTGATTSPSDVNLGRPLWRDPEVRTPLDNDNRRGRGTSRSSRSSSDGAYMGGGMVVEQGGTPSNPTPSGGTGMSGSGTGATGTGATGTGNMGAGGAATTTTGGGTTTGGALSTPTPTTPRTAP</sequence>
<reference evidence="2 3" key="1">
    <citation type="submission" date="2017-10" db="EMBL/GenBank/DDBJ databases">
        <authorList>
            <person name="Banno H."/>
            <person name="Chua N.-H."/>
        </authorList>
    </citation>
    <scope>NUCLEOTIDE SEQUENCE [LARGE SCALE GENOMIC DNA]</scope>
    <source>
        <strain evidence="2 3">YW11</strain>
    </source>
</reference>
<proteinExistence type="predicted"/>
<evidence type="ECO:0000256" key="1">
    <source>
        <dbReference type="SAM" id="MobiDB-lite"/>
    </source>
</evidence>
<organism evidence="2 3">
    <name type="scientific">Teichococcus rhizosphaerae</name>
    <dbReference type="NCBI Taxonomy" id="1335062"/>
    <lineage>
        <taxon>Bacteria</taxon>
        <taxon>Pseudomonadati</taxon>
        <taxon>Pseudomonadota</taxon>
        <taxon>Alphaproteobacteria</taxon>
        <taxon>Acetobacterales</taxon>
        <taxon>Roseomonadaceae</taxon>
        <taxon>Roseomonas</taxon>
    </lineage>
</organism>
<feature type="region of interest" description="Disordered" evidence="1">
    <location>
        <begin position="1"/>
        <end position="123"/>
    </location>
</feature>
<protein>
    <submittedName>
        <fullName evidence="2">Uncharacterized protein</fullName>
    </submittedName>
</protein>
<feature type="compositionally biased region" description="Polar residues" evidence="1">
    <location>
        <begin position="1"/>
        <end position="10"/>
    </location>
</feature>
<dbReference type="AlphaFoldDB" id="A0A2C7ADJ9"/>
<evidence type="ECO:0000313" key="3">
    <source>
        <dbReference type="Proteomes" id="UP000223527"/>
    </source>
</evidence>
<evidence type="ECO:0000313" key="2">
    <source>
        <dbReference type="EMBL" id="PHK96139.1"/>
    </source>
</evidence>
<gene>
    <name evidence="2" type="ORF">CR162_04690</name>
</gene>
<feature type="compositionally biased region" description="Low complexity" evidence="1">
    <location>
        <begin position="108"/>
        <end position="123"/>
    </location>
</feature>
<feature type="compositionally biased region" description="Low complexity" evidence="1">
    <location>
        <begin position="59"/>
        <end position="68"/>
    </location>
</feature>
<comment type="caution">
    <text evidence="2">The sequence shown here is derived from an EMBL/GenBank/DDBJ whole genome shotgun (WGS) entry which is preliminary data.</text>
</comment>
<dbReference type="EMBL" id="PDNU01000004">
    <property type="protein sequence ID" value="PHK96139.1"/>
    <property type="molecule type" value="Genomic_DNA"/>
</dbReference>
<name>A0A2C7ADJ9_9PROT</name>
<feature type="compositionally biased region" description="Basic and acidic residues" evidence="1">
    <location>
        <begin position="17"/>
        <end position="33"/>
    </location>
</feature>
<dbReference type="Proteomes" id="UP000223527">
    <property type="component" value="Unassembled WGS sequence"/>
</dbReference>
<feature type="compositionally biased region" description="Gly residues" evidence="1">
    <location>
        <begin position="69"/>
        <end position="107"/>
    </location>
</feature>
<keyword evidence="3" id="KW-1185">Reference proteome</keyword>
<accession>A0A2C7ADJ9</accession>